<evidence type="ECO:0000313" key="3">
    <source>
        <dbReference type="Proteomes" id="UP001454036"/>
    </source>
</evidence>
<accession>A0AAV3Q7C0</accession>
<dbReference type="AlphaFoldDB" id="A0AAV3Q7C0"/>
<evidence type="ECO:0000259" key="1">
    <source>
        <dbReference type="Pfam" id="PF13966"/>
    </source>
</evidence>
<reference evidence="2 3" key="1">
    <citation type="submission" date="2024-01" db="EMBL/GenBank/DDBJ databases">
        <title>The complete chloroplast genome sequence of Lithospermum erythrorhizon: insights into the phylogenetic relationship among Boraginaceae species and the maternal lineages of purple gromwells.</title>
        <authorList>
            <person name="Okada T."/>
            <person name="Watanabe K."/>
        </authorList>
    </citation>
    <scope>NUCLEOTIDE SEQUENCE [LARGE SCALE GENOMIC DNA]</scope>
</reference>
<evidence type="ECO:0000313" key="2">
    <source>
        <dbReference type="EMBL" id="GAA0159091.1"/>
    </source>
</evidence>
<dbReference type="Proteomes" id="UP001454036">
    <property type="component" value="Unassembled WGS sequence"/>
</dbReference>
<dbReference type="EMBL" id="BAABME010003519">
    <property type="protein sequence ID" value="GAA0159091.1"/>
    <property type="molecule type" value="Genomic_DNA"/>
</dbReference>
<proteinExistence type="predicted"/>
<organism evidence="2 3">
    <name type="scientific">Lithospermum erythrorhizon</name>
    <name type="common">Purple gromwell</name>
    <name type="synonym">Lithospermum officinale var. erythrorhizon</name>
    <dbReference type="NCBI Taxonomy" id="34254"/>
    <lineage>
        <taxon>Eukaryota</taxon>
        <taxon>Viridiplantae</taxon>
        <taxon>Streptophyta</taxon>
        <taxon>Embryophyta</taxon>
        <taxon>Tracheophyta</taxon>
        <taxon>Spermatophyta</taxon>
        <taxon>Magnoliopsida</taxon>
        <taxon>eudicotyledons</taxon>
        <taxon>Gunneridae</taxon>
        <taxon>Pentapetalae</taxon>
        <taxon>asterids</taxon>
        <taxon>lamiids</taxon>
        <taxon>Boraginales</taxon>
        <taxon>Boraginaceae</taxon>
        <taxon>Boraginoideae</taxon>
        <taxon>Lithospermeae</taxon>
        <taxon>Lithospermum</taxon>
    </lineage>
</organism>
<comment type="caution">
    <text evidence="2">The sequence shown here is derived from an EMBL/GenBank/DDBJ whole genome shotgun (WGS) entry which is preliminary data.</text>
</comment>
<dbReference type="InterPro" id="IPR026960">
    <property type="entry name" value="RVT-Znf"/>
</dbReference>
<dbReference type="Pfam" id="PF13966">
    <property type="entry name" value="zf-RVT"/>
    <property type="match status" value="1"/>
</dbReference>
<protein>
    <recommendedName>
        <fullName evidence="1">Reverse transcriptase zinc-binding domain-containing protein</fullName>
    </recommendedName>
</protein>
<keyword evidence="3" id="KW-1185">Reference proteome</keyword>
<sequence>MDFFSELLKSKIRSDNFEYHRGCKKINLVNMSFADDLFIMCGAKGKSMQLVKSVLEEFGEYSGFKHNLAKSSCYFAGTRKEVLWVRWINTVRLKGQSFLGIKVRGVDSWVWKKILTLREDLKENVMYMVENRKTVNCLYHIWSSVGVMAEVLSDKDISNLNLRPTDTIVEFMSKLRWPCGRRVTAGVQIYRDSMPIAFTDCADEVEWFVHGKHHTAFVWNQLRSKPSDVWWWKVVWFSDNVPKFSFITWVLFLERLHTKDQLHRWGVIESSTCYFC</sequence>
<feature type="domain" description="Reverse transcriptase zinc-binding" evidence="1">
    <location>
        <begin position="218"/>
        <end position="276"/>
    </location>
</feature>
<gene>
    <name evidence="2" type="ORF">LIER_15958</name>
</gene>
<name>A0AAV3Q7C0_LITER</name>